<feature type="non-terminal residue" evidence="1">
    <location>
        <position position="143"/>
    </location>
</feature>
<evidence type="ECO:0000313" key="1">
    <source>
        <dbReference type="EMBL" id="KZL78303.1"/>
    </source>
</evidence>
<dbReference type="STRING" id="708197.A0A166Z1A4"/>
<dbReference type="AlphaFoldDB" id="A0A166Z1A4"/>
<keyword evidence="2" id="KW-1185">Reference proteome</keyword>
<reference evidence="1 2" key="1">
    <citation type="submission" date="2015-06" db="EMBL/GenBank/DDBJ databases">
        <title>Survival trade-offs in plant roots during colonization by closely related pathogenic and mutualistic fungi.</title>
        <authorList>
            <person name="Hacquard S."/>
            <person name="Kracher B."/>
            <person name="Hiruma K."/>
            <person name="Weinman A."/>
            <person name="Muench P."/>
            <person name="Garrido Oter R."/>
            <person name="Ver Loren van Themaat E."/>
            <person name="Dallerey J.-F."/>
            <person name="Damm U."/>
            <person name="Henrissat B."/>
            <person name="Lespinet O."/>
            <person name="Thon M."/>
            <person name="Kemen E."/>
            <person name="McHardy A.C."/>
            <person name="Schulze-Lefert P."/>
            <person name="O'Connell R.J."/>
        </authorList>
    </citation>
    <scope>NUCLEOTIDE SEQUENCE [LARGE SCALE GENOMIC DNA]</scope>
    <source>
        <strain evidence="1 2">0861</strain>
    </source>
</reference>
<proteinExistence type="predicted"/>
<dbReference type="EMBL" id="LFIV01000003">
    <property type="protein sequence ID" value="KZL78303.1"/>
    <property type="molecule type" value="Genomic_DNA"/>
</dbReference>
<protein>
    <submittedName>
        <fullName evidence="1">Fungal specific transcription</fullName>
    </submittedName>
</protein>
<organism evidence="1 2">
    <name type="scientific">Colletotrichum tofieldiae</name>
    <dbReference type="NCBI Taxonomy" id="708197"/>
    <lineage>
        <taxon>Eukaryota</taxon>
        <taxon>Fungi</taxon>
        <taxon>Dikarya</taxon>
        <taxon>Ascomycota</taxon>
        <taxon>Pezizomycotina</taxon>
        <taxon>Sordariomycetes</taxon>
        <taxon>Hypocreomycetidae</taxon>
        <taxon>Glomerellales</taxon>
        <taxon>Glomerellaceae</taxon>
        <taxon>Colletotrichum</taxon>
        <taxon>Colletotrichum spaethianum species complex</taxon>
    </lineage>
</organism>
<accession>A0A166Z1A4</accession>
<gene>
    <name evidence="1" type="ORF">CT0861_05742</name>
</gene>
<name>A0A166Z1A4_9PEZI</name>
<comment type="caution">
    <text evidence="1">The sequence shown here is derived from an EMBL/GenBank/DDBJ whole genome shotgun (WGS) entry which is preliminary data.</text>
</comment>
<dbReference type="Proteomes" id="UP000076552">
    <property type="component" value="Unassembled WGS sequence"/>
</dbReference>
<evidence type="ECO:0000313" key="2">
    <source>
        <dbReference type="Proteomes" id="UP000076552"/>
    </source>
</evidence>
<dbReference type="CDD" id="cd12148">
    <property type="entry name" value="fungal_TF_MHR"/>
    <property type="match status" value="1"/>
</dbReference>
<sequence length="143" mass="15932">MKSSRLKDLVEKLDSMVAHRQAVMEQLPPHVVTFQKPKFTGCETPEAARAYVQAYFDNLHAVYPFLNKVEFNKRVSDPNLNSFLAKSPSFSALYHAVLALGCQYHGGSTFDPGNGEAWELFQVSLGLLSDVLAAREPFLSLQV</sequence>